<dbReference type="InterPro" id="IPR036817">
    <property type="entry name" value="Transthyretin/HIU_hydrolase_sf"/>
</dbReference>
<evidence type="ECO:0000256" key="9">
    <source>
        <dbReference type="PIRSR" id="PIRSR600895-51"/>
    </source>
</evidence>
<dbReference type="NCBIfam" id="TIGR02962">
    <property type="entry name" value="hdxy_isourate"/>
    <property type="match status" value="1"/>
</dbReference>
<comment type="catalytic activity">
    <reaction evidence="1 10">
        <text>5-hydroxyisourate + H2O = 5-hydroxy-2-oxo-4-ureido-2,5-dihydro-1H-imidazole-5-carboxylate + H(+)</text>
        <dbReference type="Rhea" id="RHEA:23736"/>
        <dbReference type="ChEBI" id="CHEBI:15377"/>
        <dbReference type="ChEBI" id="CHEBI:15378"/>
        <dbReference type="ChEBI" id="CHEBI:18072"/>
        <dbReference type="ChEBI" id="CHEBI:58639"/>
        <dbReference type="EC" id="3.5.2.17"/>
    </reaction>
</comment>
<dbReference type="Pfam" id="PF00576">
    <property type="entry name" value="Transthyretin"/>
    <property type="match status" value="1"/>
</dbReference>
<dbReference type="GO" id="GO:0033971">
    <property type="term" value="F:hydroxyisourate hydrolase activity"/>
    <property type="evidence" value="ECO:0007669"/>
    <property type="project" value="UniProtKB-EC"/>
</dbReference>
<dbReference type="InterPro" id="IPR023418">
    <property type="entry name" value="Thyroxine_BS"/>
</dbReference>
<dbReference type="PANTHER" id="PTHR10395">
    <property type="entry name" value="URICASE AND TRANSTHYRETIN-RELATED"/>
    <property type="match status" value="1"/>
</dbReference>
<feature type="domain" description="Transthyretin/hydroxyisourate hydrolase" evidence="11">
    <location>
        <begin position="4"/>
        <end position="110"/>
    </location>
</feature>
<feature type="binding site" evidence="9">
    <location>
        <position position="7"/>
    </location>
    <ligand>
        <name>substrate</name>
    </ligand>
</feature>
<evidence type="ECO:0000256" key="2">
    <source>
        <dbReference type="ARBA" id="ARBA00002704"/>
    </source>
</evidence>
<evidence type="ECO:0000259" key="11">
    <source>
        <dbReference type="Pfam" id="PF00576"/>
    </source>
</evidence>
<evidence type="ECO:0000256" key="10">
    <source>
        <dbReference type="RuleBase" id="RU361270"/>
    </source>
</evidence>
<comment type="function">
    <text evidence="2">Catalyzes the hydrolysis of 5-hydroxyisourate (HIU) to 2-oxo-4-hydroxy-4-carboxy-5-ureidoimidazoline (OHCU).</text>
</comment>
<proteinExistence type="inferred from homology"/>
<evidence type="ECO:0000256" key="6">
    <source>
        <dbReference type="ARBA" id="ARBA00017539"/>
    </source>
</evidence>
<reference evidence="12 13" key="1">
    <citation type="submission" date="2019-02" db="EMBL/GenBank/DDBJ databases">
        <title>WGS of Pseudoxanthomonas species novum from clinical isolates.</title>
        <authorList>
            <person name="Bernier A.-M."/>
            <person name="Bernard K."/>
            <person name="Vachon A."/>
        </authorList>
    </citation>
    <scope>NUCLEOTIDE SEQUENCE [LARGE SCALE GENOMIC DNA]</scope>
    <source>
        <strain evidence="12 13">NML171200</strain>
    </source>
</reference>
<dbReference type="PROSITE" id="PS00769">
    <property type="entry name" value="TRANSTHYRETIN_2"/>
    <property type="match status" value="1"/>
</dbReference>
<dbReference type="PRINTS" id="PR00189">
    <property type="entry name" value="TRNSTHYRETIN"/>
</dbReference>
<evidence type="ECO:0000313" key="12">
    <source>
        <dbReference type="EMBL" id="TAA21905.1"/>
    </source>
</evidence>
<protein>
    <recommendedName>
        <fullName evidence="6 10">5-hydroxyisourate hydrolase</fullName>
        <shortName evidence="10">HIU hydrolase</shortName>
        <shortName evidence="10">HIUHase</shortName>
        <ecNumber evidence="5 10">3.5.2.17</ecNumber>
    </recommendedName>
</protein>
<dbReference type="SUPFAM" id="SSF49472">
    <property type="entry name" value="Transthyretin (synonym: prealbumin)"/>
    <property type="match status" value="1"/>
</dbReference>
<dbReference type="CDD" id="cd05822">
    <property type="entry name" value="TLP_HIUase"/>
    <property type="match status" value="1"/>
</dbReference>
<dbReference type="Gene3D" id="2.60.40.180">
    <property type="entry name" value="Transthyretin/hydroxyisourate hydrolase domain"/>
    <property type="match status" value="1"/>
</dbReference>
<evidence type="ECO:0000313" key="13">
    <source>
        <dbReference type="Proteomes" id="UP000292627"/>
    </source>
</evidence>
<feature type="binding site" evidence="9">
    <location>
        <position position="108"/>
    </location>
    <ligand>
        <name>substrate</name>
    </ligand>
</feature>
<evidence type="ECO:0000256" key="5">
    <source>
        <dbReference type="ARBA" id="ARBA00012609"/>
    </source>
</evidence>
<sequence length="111" mass="11793">MTTLSTHVLDTSRGGPATGVAVQLFDADGALRWQGVTDADGRCPALREQALEAGRYRLVFAVAAYFRAAGVALPEPPFLDVIPLDFGIGGQGHYHVPLLVSPFGYSTYRGS</sequence>
<evidence type="ECO:0000256" key="8">
    <source>
        <dbReference type="ARBA" id="ARBA00022801"/>
    </source>
</evidence>
<dbReference type="AlphaFoldDB" id="A0A4Q8L6N3"/>
<keyword evidence="8 10" id="KW-0378">Hydrolase</keyword>
<dbReference type="InterPro" id="IPR000895">
    <property type="entry name" value="Transthyretin/HIU_hydrolase"/>
</dbReference>
<comment type="subunit">
    <text evidence="4 10">Homotetramer.</text>
</comment>
<dbReference type="Proteomes" id="UP000292627">
    <property type="component" value="Unassembled WGS sequence"/>
</dbReference>
<dbReference type="PROSITE" id="PS00768">
    <property type="entry name" value="TRANSTHYRETIN_1"/>
    <property type="match status" value="1"/>
</dbReference>
<accession>A0A4Q8L6N3</accession>
<evidence type="ECO:0000256" key="7">
    <source>
        <dbReference type="ARBA" id="ARBA00022631"/>
    </source>
</evidence>
<evidence type="ECO:0000256" key="3">
    <source>
        <dbReference type="ARBA" id="ARBA00009850"/>
    </source>
</evidence>
<dbReference type="OrthoDB" id="9792386at2"/>
<comment type="caution">
    <text evidence="12">The sequence shown here is derived from an EMBL/GenBank/DDBJ whole genome shotgun (WGS) entry which is preliminary data.</text>
</comment>
<name>A0A4Q8L6N3_9GAMM</name>
<keyword evidence="7 10" id="KW-0659">Purine metabolism</keyword>
<organism evidence="12 13">
    <name type="scientific">Pseudoxanthomonas winnipegensis</name>
    <dbReference type="NCBI Taxonomy" id="2480810"/>
    <lineage>
        <taxon>Bacteria</taxon>
        <taxon>Pseudomonadati</taxon>
        <taxon>Pseudomonadota</taxon>
        <taxon>Gammaproteobacteria</taxon>
        <taxon>Lysobacterales</taxon>
        <taxon>Lysobacteraceae</taxon>
        <taxon>Pseudoxanthomonas</taxon>
    </lineage>
</organism>
<dbReference type="InterPro" id="IPR014306">
    <property type="entry name" value="Hydroxyisourate_hydrolase"/>
</dbReference>
<dbReference type="EC" id="3.5.2.17" evidence="5 10"/>
<dbReference type="GO" id="GO:0006144">
    <property type="term" value="P:purine nucleobase metabolic process"/>
    <property type="evidence" value="ECO:0007669"/>
    <property type="project" value="UniProtKB-KW"/>
</dbReference>
<dbReference type="InterPro" id="IPR023419">
    <property type="entry name" value="Transthyretin_CS"/>
</dbReference>
<dbReference type="InterPro" id="IPR023416">
    <property type="entry name" value="Transthyretin/HIU_hydrolase_d"/>
</dbReference>
<evidence type="ECO:0000256" key="1">
    <source>
        <dbReference type="ARBA" id="ARBA00001043"/>
    </source>
</evidence>
<dbReference type="RefSeq" id="WP_130552509.1">
    <property type="nucleotide sequence ID" value="NZ_SHMC01000007.1"/>
</dbReference>
<evidence type="ECO:0000256" key="4">
    <source>
        <dbReference type="ARBA" id="ARBA00011881"/>
    </source>
</evidence>
<dbReference type="PANTHER" id="PTHR10395:SF7">
    <property type="entry name" value="5-HYDROXYISOURATE HYDROLASE"/>
    <property type="match status" value="1"/>
</dbReference>
<comment type="similarity">
    <text evidence="3 10">Belongs to the transthyretin family. 5-hydroxyisourate hydrolase subfamily.</text>
</comment>
<feature type="binding site" evidence="9">
    <location>
        <position position="42"/>
    </location>
    <ligand>
        <name>substrate</name>
    </ligand>
</feature>
<gene>
    <name evidence="12" type="primary">uraH</name>
    <name evidence="12" type="ORF">EA660_16245</name>
</gene>
<dbReference type="EMBL" id="SHMC01000007">
    <property type="protein sequence ID" value="TAA21905.1"/>
    <property type="molecule type" value="Genomic_DNA"/>
</dbReference>